<dbReference type="SUPFAM" id="SSF52096">
    <property type="entry name" value="ClpP/crotonase"/>
    <property type="match status" value="1"/>
</dbReference>
<feature type="compositionally biased region" description="Basic and acidic residues" evidence="6">
    <location>
        <begin position="379"/>
        <end position="401"/>
    </location>
</feature>
<dbReference type="Gene3D" id="2.30.42.10">
    <property type="match status" value="1"/>
</dbReference>
<feature type="domain" description="PDZ" evidence="7">
    <location>
        <begin position="90"/>
        <end position="160"/>
    </location>
</feature>
<feature type="region of interest" description="Disordered" evidence="6">
    <location>
        <begin position="370"/>
        <end position="422"/>
    </location>
</feature>
<dbReference type="Pfam" id="PF03572">
    <property type="entry name" value="Peptidase_S41"/>
    <property type="match status" value="1"/>
</dbReference>
<dbReference type="InterPro" id="IPR004447">
    <property type="entry name" value="Peptidase_S41A"/>
</dbReference>
<evidence type="ECO:0000256" key="5">
    <source>
        <dbReference type="RuleBase" id="RU004404"/>
    </source>
</evidence>
<evidence type="ECO:0000256" key="3">
    <source>
        <dbReference type="ARBA" id="ARBA00022801"/>
    </source>
</evidence>
<dbReference type="Gene3D" id="3.30.750.44">
    <property type="match status" value="1"/>
</dbReference>
<dbReference type="Pfam" id="PF17820">
    <property type="entry name" value="PDZ_6"/>
    <property type="match status" value="1"/>
</dbReference>
<gene>
    <name evidence="8" type="ORF">K8G79_08470</name>
</gene>
<sequence length="447" mass="48300">MRSGGPFQKGRKSLAIVLILLLLIIGGGGHHEVTAVEDNYERLKVFTEVLSLVQTNYVEETKPRDLIYSSIKGMLESLDPHSAFMPPDIFKEMQVETQGLFGGLGIEITVKDRMLTVVAPIEGTPADRAGMHPGDRIVKIDGSPTKDMTLMEAVKKLRGSKGTSVTLTILREESPGPFDLTLVREVIEVKSVKAKDLGDGIAYVRISAFQERTGKDLLKAIEQLGQGVMSAMVLDLRNNPGGLLNQAVQVSDLFLDQGQLIVYTEGRLKNQDLRFSAEHGAQIPKIPIVVLVNGGSASASEIVAGALQDWKRAVILGTKTFGKGSVQTVVPLSDGSGLRLTTAKYFTPQGRSIHGTGLVPDIIVEAPRPTVAKAQSAPPDEKEGEAGKERPERRQEKKISEEEGDASLQISKREGPDPSADVQLKRAMEILKASRIIEKGFVKGNAG</sequence>
<dbReference type="Proteomes" id="UP001197609">
    <property type="component" value="Unassembled WGS sequence"/>
</dbReference>
<dbReference type="PANTHER" id="PTHR32060:SF30">
    <property type="entry name" value="CARBOXY-TERMINAL PROCESSING PROTEASE CTPA"/>
    <property type="match status" value="1"/>
</dbReference>
<proteinExistence type="inferred from homology"/>
<comment type="caution">
    <text evidence="8">The sequence shown here is derived from an EMBL/GenBank/DDBJ whole genome shotgun (WGS) entry which is preliminary data.</text>
</comment>
<protein>
    <submittedName>
        <fullName evidence="8">S41 family peptidase</fullName>
    </submittedName>
</protein>
<keyword evidence="4 5" id="KW-0720">Serine protease</keyword>
<dbReference type="GO" id="GO:0030288">
    <property type="term" value="C:outer membrane-bounded periplasmic space"/>
    <property type="evidence" value="ECO:0007669"/>
    <property type="project" value="TreeGrafter"/>
</dbReference>
<dbReference type="CDD" id="cd07560">
    <property type="entry name" value="Peptidase_S41_CPP"/>
    <property type="match status" value="1"/>
</dbReference>
<dbReference type="EMBL" id="JAIOIU010000102">
    <property type="protein sequence ID" value="MBZ0160152.1"/>
    <property type="molecule type" value="Genomic_DNA"/>
</dbReference>
<dbReference type="GO" id="GO:0004175">
    <property type="term" value="F:endopeptidase activity"/>
    <property type="evidence" value="ECO:0007669"/>
    <property type="project" value="TreeGrafter"/>
</dbReference>
<name>A0AAJ1EKQ0_9BACT</name>
<dbReference type="InterPro" id="IPR001478">
    <property type="entry name" value="PDZ"/>
</dbReference>
<evidence type="ECO:0000313" key="8">
    <source>
        <dbReference type="EMBL" id="MBZ0160152.1"/>
    </source>
</evidence>
<dbReference type="FunFam" id="3.90.226.10:FF:000029">
    <property type="entry name" value="Peptidase, S41 family"/>
    <property type="match status" value="1"/>
</dbReference>
<accession>A0AAJ1EKQ0</accession>
<dbReference type="SMART" id="SM00228">
    <property type="entry name" value="PDZ"/>
    <property type="match status" value="1"/>
</dbReference>
<dbReference type="InterPro" id="IPR041489">
    <property type="entry name" value="PDZ_6"/>
</dbReference>
<dbReference type="Pfam" id="PF22694">
    <property type="entry name" value="CtpB_N-like"/>
    <property type="match status" value="1"/>
</dbReference>
<dbReference type="GO" id="GO:0007165">
    <property type="term" value="P:signal transduction"/>
    <property type="evidence" value="ECO:0007669"/>
    <property type="project" value="TreeGrafter"/>
</dbReference>
<evidence type="ECO:0000256" key="6">
    <source>
        <dbReference type="SAM" id="MobiDB-lite"/>
    </source>
</evidence>
<evidence type="ECO:0000259" key="7">
    <source>
        <dbReference type="PROSITE" id="PS50106"/>
    </source>
</evidence>
<dbReference type="NCBIfam" id="TIGR00225">
    <property type="entry name" value="prc"/>
    <property type="match status" value="1"/>
</dbReference>
<dbReference type="PROSITE" id="PS50106">
    <property type="entry name" value="PDZ"/>
    <property type="match status" value="1"/>
</dbReference>
<dbReference type="Gene3D" id="3.90.226.10">
    <property type="entry name" value="2-enoyl-CoA Hydratase, Chain A, domain 1"/>
    <property type="match status" value="1"/>
</dbReference>
<dbReference type="SUPFAM" id="SSF50156">
    <property type="entry name" value="PDZ domain-like"/>
    <property type="match status" value="1"/>
</dbReference>
<organism evidence="8 9">
    <name type="scientific">Candidatus Methylomirabilis tolerans</name>
    <dbReference type="NCBI Taxonomy" id="3123416"/>
    <lineage>
        <taxon>Bacteria</taxon>
        <taxon>Candidatus Methylomirabilota</taxon>
        <taxon>Candidatus Methylomirabilia</taxon>
        <taxon>Candidatus Methylomirabilales</taxon>
        <taxon>Candidatus Methylomirabilaceae</taxon>
        <taxon>Candidatus Methylomirabilis</taxon>
    </lineage>
</organism>
<dbReference type="GO" id="GO:0006508">
    <property type="term" value="P:proteolysis"/>
    <property type="evidence" value="ECO:0007669"/>
    <property type="project" value="UniProtKB-KW"/>
</dbReference>
<evidence type="ECO:0000256" key="1">
    <source>
        <dbReference type="ARBA" id="ARBA00009179"/>
    </source>
</evidence>
<dbReference type="PANTHER" id="PTHR32060">
    <property type="entry name" value="TAIL-SPECIFIC PROTEASE"/>
    <property type="match status" value="1"/>
</dbReference>
<dbReference type="CDD" id="cd06782">
    <property type="entry name" value="cpPDZ_CPP-like"/>
    <property type="match status" value="1"/>
</dbReference>
<dbReference type="InterPro" id="IPR005151">
    <property type="entry name" value="Tail-specific_protease"/>
</dbReference>
<reference evidence="8 9" key="1">
    <citation type="journal article" date="2021" name="bioRxiv">
        <title>Unraveling nitrogen, sulfur and carbon metabolic pathways and microbial community transcriptional responses to substrate deprivation and toxicity stresses in a bioreactor mimicking anoxic brackish coastal sediment conditions.</title>
        <authorList>
            <person name="Martins P.D."/>
            <person name="Echeveste M.J."/>
            <person name="Arshad A."/>
            <person name="Kurth J."/>
            <person name="Ouboter H."/>
            <person name="Jetten M.S.M."/>
            <person name="Welte C.U."/>
        </authorList>
    </citation>
    <scope>NUCLEOTIDE SEQUENCE [LARGE SCALE GENOMIC DNA]</scope>
    <source>
        <strain evidence="8">MAG_38</strain>
    </source>
</reference>
<keyword evidence="3 5" id="KW-0378">Hydrolase</keyword>
<dbReference type="InterPro" id="IPR055210">
    <property type="entry name" value="CtpA/B_N"/>
</dbReference>
<evidence type="ECO:0000256" key="2">
    <source>
        <dbReference type="ARBA" id="ARBA00022670"/>
    </source>
</evidence>
<dbReference type="AlphaFoldDB" id="A0AAJ1EKQ0"/>
<comment type="similarity">
    <text evidence="1 5">Belongs to the peptidase S41A family.</text>
</comment>
<dbReference type="GO" id="GO:0008236">
    <property type="term" value="F:serine-type peptidase activity"/>
    <property type="evidence" value="ECO:0007669"/>
    <property type="project" value="UniProtKB-KW"/>
</dbReference>
<dbReference type="InterPro" id="IPR036034">
    <property type="entry name" value="PDZ_sf"/>
</dbReference>
<keyword evidence="2 5" id="KW-0645">Protease</keyword>
<dbReference type="InterPro" id="IPR029045">
    <property type="entry name" value="ClpP/crotonase-like_dom_sf"/>
</dbReference>
<dbReference type="SMART" id="SM00245">
    <property type="entry name" value="TSPc"/>
    <property type="match status" value="1"/>
</dbReference>
<evidence type="ECO:0000256" key="4">
    <source>
        <dbReference type="ARBA" id="ARBA00022825"/>
    </source>
</evidence>
<dbReference type="FunFam" id="2.30.42.10:FF:000063">
    <property type="entry name" value="Peptidase, S41 family"/>
    <property type="match status" value="1"/>
</dbReference>
<evidence type="ECO:0000313" key="9">
    <source>
        <dbReference type="Proteomes" id="UP001197609"/>
    </source>
</evidence>